<keyword evidence="11 19" id="KW-1133">Transmembrane helix</keyword>
<evidence type="ECO:0000256" key="17">
    <source>
        <dbReference type="PIRSR" id="PIRSR634016-3"/>
    </source>
</evidence>
<feature type="site" description="Transition state stabilizer" evidence="18">
    <location>
        <position position="496"/>
    </location>
</feature>
<evidence type="ECO:0000256" key="10">
    <source>
        <dbReference type="ARBA" id="ARBA00022968"/>
    </source>
</evidence>
<reference evidence="24" key="2">
    <citation type="submission" date="2025-09" db="UniProtKB">
        <authorList>
            <consortium name="Ensembl"/>
        </authorList>
    </citation>
    <scope>IDENTIFICATION</scope>
</reference>
<reference evidence="24" key="1">
    <citation type="submission" date="2025-08" db="UniProtKB">
        <authorList>
            <consortium name="Ensembl"/>
        </authorList>
    </citation>
    <scope>IDENTIFICATION</scope>
</reference>
<dbReference type="CDD" id="cd09601">
    <property type="entry name" value="M1_APN-Q_like"/>
    <property type="match status" value="1"/>
</dbReference>
<dbReference type="Gene3D" id="1.25.50.20">
    <property type="match status" value="1"/>
</dbReference>
<dbReference type="InterPro" id="IPR027268">
    <property type="entry name" value="Peptidase_M4/M1_CTD_sf"/>
</dbReference>
<dbReference type="InterPro" id="IPR045357">
    <property type="entry name" value="Aminopeptidase_N-like_N"/>
</dbReference>
<keyword evidence="4" id="KW-1003">Cell membrane</keyword>
<keyword evidence="3 19" id="KW-0031">Aminopeptidase</keyword>
<dbReference type="FunFam" id="1.25.50.20:FF:000012">
    <property type="entry name" value="Aminopeptidase N"/>
    <property type="match status" value="1"/>
</dbReference>
<feature type="domain" description="Peptidase M1 membrane alanine aminopeptidase" evidence="21">
    <location>
        <begin position="335"/>
        <end position="564"/>
    </location>
</feature>
<dbReference type="PRINTS" id="PR00756">
    <property type="entry name" value="ALADIPTASE"/>
</dbReference>
<keyword evidence="12 19" id="KW-0482">Metalloprotease</keyword>
<dbReference type="AlphaFoldDB" id="A0A673YS66"/>
<evidence type="ECO:0000256" key="8">
    <source>
        <dbReference type="ARBA" id="ARBA00022801"/>
    </source>
</evidence>
<comment type="cofactor">
    <cofactor evidence="17 19">
        <name>Zn(2+)</name>
        <dbReference type="ChEBI" id="CHEBI:29105"/>
    </cofactor>
    <text evidence="17 19">Binds 1 zinc ion per subunit.</text>
</comment>
<dbReference type="FunFam" id="2.60.40.1730:FF:000001">
    <property type="entry name" value="Leucyl-cystinyl aminopeptidase"/>
    <property type="match status" value="1"/>
</dbReference>
<dbReference type="Proteomes" id="UP000472277">
    <property type="component" value="Chromosome 7"/>
</dbReference>
<feature type="domain" description="ERAP1-like C-terminal" evidence="22">
    <location>
        <begin position="630"/>
        <end position="942"/>
    </location>
</feature>
<dbReference type="Gene3D" id="2.60.40.1910">
    <property type="match status" value="1"/>
</dbReference>
<dbReference type="InterPro" id="IPR024571">
    <property type="entry name" value="ERAP1-like_C_dom"/>
</dbReference>
<keyword evidence="8 19" id="KW-0378">Hydrolase</keyword>
<feature type="region of interest" description="Disordered" evidence="20">
    <location>
        <begin position="42"/>
        <end position="65"/>
    </location>
</feature>
<dbReference type="FunFam" id="1.10.390.10:FF:000016">
    <property type="entry name" value="Glutamyl aminopeptidase"/>
    <property type="match status" value="1"/>
</dbReference>
<dbReference type="GO" id="GO:0042277">
    <property type="term" value="F:peptide binding"/>
    <property type="evidence" value="ECO:0007669"/>
    <property type="project" value="TreeGrafter"/>
</dbReference>
<evidence type="ECO:0000256" key="2">
    <source>
        <dbReference type="ARBA" id="ARBA00010136"/>
    </source>
</evidence>
<evidence type="ECO:0000256" key="14">
    <source>
        <dbReference type="ARBA" id="ARBA00023157"/>
    </source>
</evidence>
<sequence>MGGGFYISKFVGVVGIVFGAGAVATIIALAVVYSQEVANNEAVSPTNGGSTVKPPVTTPGGSTVKPQVTTPVIPTTVPSNEPWDKYRLPDTLKPDHYNLTLWPRLTANAQGLYIFTGKSYVVFQCVKETDLILIHSNKLNYTKWADGHLAKLSALGSTPAPTIKKSWLQPTTQFLVLELNGKLAVGESYQLDTVFVGELADDLGGFYRSVYTEEGVEKVVATTQMQPTDARKAFPCFDEPAMKAVFHITLLHPPTTVALSNGMEHGEYSPVEVTEVGTEGPVIVWRTSFDETKKMSTYLLAFIVSDYDYINSTRDNVLIRIYARKKAIADGQGEYALNKTGPILKFFEKYYNATYPLPKSDQIALPDFNAGAMENWGLITYRETALLYDPNMSSNSNKERIATIIAHELAHMWFGNLVTLRWWNDLWLNEGFASYVEYLGANEAEPDWNIKDLIVLGDVHRVFAVDALASSHPLSSKEEDIQKPEQISELFDAISYSKVRSSIFSAMIFEEQITLTYCTYLNTFAYDNTVYTDLWDHLQMAVNSTGTGASLPTGQTVHSIMNRWVLQMGFPVVTINTATGQINQQHFLLDPATAGSVPPSDFNYEWIVPIRWMNTGVVQQQTWLLDKTDWILANLNVSGYYRVNYDNANWERLLNVLSIHHESIPVINRAQLVDDAFNLARAKYIDTTLALRTTKYLRTEREYMPWESALDNLDFFYLMFDRSEIFGDMQVDNPLTLLSLYLYFSTLRYNQVNAIRVACSTGMEECQTLTKGWYSQWMKDSANNPIHPNLRTTVYCSAIAAGGAAEWQFGWDQFMAATIAIEADKLRSALACTKQPWLLNKYLEYTLDATKIRKQDATSTIVYIASNVVGQSLAWDFMRDRWSYIFTQYGGGSFSFSNLINGVTKRFSTEFELKQLKQFQADNSEVGFGSGTLAVSQSIERTTANIKWVAENKDSVQAWFNTEVPKE</sequence>
<comment type="subcellular location">
    <subcellularLocation>
        <location evidence="1">Cell membrane</location>
        <topology evidence="1">Single-pass type II membrane protein</topology>
    </subcellularLocation>
</comment>
<dbReference type="GO" id="GO:0043171">
    <property type="term" value="P:peptide catabolic process"/>
    <property type="evidence" value="ECO:0007669"/>
    <property type="project" value="TreeGrafter"/>
</dbReference>
<dbReference type="GO" id="GO:0005615">
    <property type="term" value="C:extracellular space"/>
    <property type="evidence" value="ECO:0007669"/>
    <property type="project" value="TreeGrafter"/>
</dbReference>
<dbReference type="GO" id="GO:0006508">
    <property type="term" value="P:proteolysis"/>
    <property type="evidence" value="ECO:0007669"/>
    <property type="project" value="UniProtKB-KW"/>
</dbReference>
<accession>A0A673YS66</accession>
<feature type="active site" description="Proton acceptor" evidence="16">
    <location>
        <position position="408"/>
    </location>
</feature>
<dbReference type="Ensembl" id="ENSSTUT00000038886.1">
    <property type="protein sequence ID" value="ENSSTUP00000037219.1"/>
    <property type="gene ID" value="ENSSTUG00000015042.1"/>
</dbReference>
<keyword evidence="15" id="KW-0325">Glycoprotein</keyword>
<evidence type="ECO:0000256" key="20">
    <source>
        <dbReference type="SAM" id="MobiDB-lite"/>
    </source>
</evidence>
<keyword evidence="9 17" id="KW-0862">Zinc</keyword>
<dbReference type="GO" id="GO:0070006">
    <property type="term" value="F:metalloaminopeptidase activity"/>
    <property type="evidence" value="ECO:0007669"/>
    <property type="project" value="TreeGrafter"/>
</dbReference>
<dbReference type="GO" id="GO:0005886">
    <property type="term" value="C:plasma membrane"/>
    <property type="evidence" value="ECO:0007669"/>
    <property type="project" value="UniProtKB-SubCell"/>
</dbReference>
<evidence type="ECO:0000256" key="18">
    <source>
        <dbReference type="PIRSR" id="PIRSR634016-4"/>
    </source>
</evidence>
<feature type="binding site" evidence="17">
    <location>
        <position position="407"/>
    </location>
    <ligand>
        <name>Zn(2+)</name>
        <dbReference type="ChEBI" id="CHEBI:29105"/>
        <note>catalytic</note>
    </ligand>
</feature>
<evidence type="ECO:0000256" key="6">
    <source>
        <dbReference type="ARBA" id="ARBA00022692"/>
    </source>
</evidence>
<dbReference type="SUPFAM" id="SSF55486">
    <property type="entry name" value="Metalloproteases ('zincins'), catalytic domain"/>
    <property type="match status" value="1"/>
</dbReference>
<keyword evidence="10" id="KW-0735">Signal-anchor</keyword>
<keyword evidence="13 19" id="KW-0472">Membrane</keyword>
<evidence type="ECO:0000256" key="15">
    <source>
        <dbReference type="ARBA" id="ARBA00023180"/>
    </source>
</evidence>
<keyword evidence="25" id="KW-1185">Reference proteome</keyword>
<evidence type="ECO:0000256" key="3">
    <source>
        <dbReference type="ARBA" id="ARBA00022438"/>
    </source>
</evidence>
<keyword evidence="6 19" id="KW-0812">Transmembrane</keyword>
<dbReference type="InterPro" id="IPR034016">
    <property type="entry name" value="M1_APN-typ"/>
</dbReference>
<dbReference type="Gene3D" id="1.10.390.10">
    <property type="entry name" value="Neutral Protease Domain 2"/>
    <property type="match status" value="1"/>
</dbReference>
<feature type="binding site" evidence="17">
    <location>
        <position position="430"/>
    </location>
    <ligand>
        <name>Zn(2+)</name>
        <dbReference type="ChEBI" id="CHEBI:29105"/>
        <note>catalytic</note>
    </ligand>
</feature>
<keyword evidence="7 17" id="KW-0479">Metal-binding</keyword>
<protein>
    <recommendedName>
        <fullName evidence="19">Aminopeptidase</fullName>
        <ecNumber evidence="19">3.4.11.-</ecNumber>
    </recommendedName>
</protein>
<feature type="transmembrane region" description="Helical" evidence="19">
    <location>
        <begin position="12"/>
        <end position="33"/>
    </location>
</feature>
<evidence type="ECO:0000256" key="19">
    <source>
        <dbReference type="RuleBase" id="RU364040"/>
    </source>
</evidence>
<evidence type="ECO:0000259" key="21">
    <source>
        <dbReference type="Pfam" id="PF01433"/>
    </source>
</evidence>
<evidence type="ECO:0000256" key="1">
    <source>
        <dbReference type="ARBA" id="ARBA00004401"/>
    </source>
</evidence>
<evidence type="ECO:0000256" key="5">
    <source>
        <dbReference type="ARBA" id="ARBA00022670"/>
    </source>
</evidence>
<dbReference type="Pfam" id="PF17900">
    <property type="entry name" value="Peptidase_M1_N"/>
    <property type="match status" value="1"/>
</dbReference>
<dbReference type="InterPro" id="IPR014782">
    <property type="entry name" value="Peptidase_M1_dom"/>
</dbReference>
<dbReference type="Gene3D" id="2.60.40.1730">
    <property type="entry name" value="tricorn interacting facor f3 domain"/>
    <property type="match status" value="1"/>
</dbReference>
<dbReference type="SUPFAM" id="SSF63737">
    <property type="entry name" value="Leukotriene A4 hydrolase N-terminal domain"/>
    <property type="match status" value="1"/>
</dbReference>
<evidence type="ECO:0000256" key="9">
    <source>
        <dbReference type="ARBA" id="ARBA00022833"/>
    </source>
</evidence>
<feature type="binding site" evidence="17">
    <location>
        <position position="411"/>
    </location>
    <ligand>
        <name>Zn(2+)</name>
        <dbReference type="ChEBI" id="CHEBI:29105"/>
        <note>catalytic</note>
    </ligand>
</feature>
<evidence type="ECO:0000313" key="24">
    <source>
        <dbReference type="Ensembl" id="ENSSTUP00000037219.1"/>
    </source>
</evidence>
<evidence type="ECO:0000259" key="23">
    <source>
        <dbReference type="Pfam" id="PF17900"/>
    </source>
</evidence>
<evidence type="ECO:0000256" key="12">
    <source>
        <dbReference type="ARBA" id="ARBA00023049"/>
    </source>
</evidence>
<evidence type="ECO:0000256" key="16">
    <source>
        <dbReference type="PIRSR" id="PIRSR634016-1"/>
    </source>
</evidence>
<comment type="similarity">
    <text evidence="2 19">Belongs to the peptidase M1 family.</text>
</comment>
<evidence type="ECO:0000256" key="4">
    <source>
        <dbReference type="ARBA" id="ARBA00022475"/>
    </source>
</evidence>
<evidence type="ECO:0000256" key="7">
    <source>
        <dbReference type="ARBA" id="ARBA00022723"/>
    </source>
</evidence>
<feature type="domain" description="Aminopeptidase N-like N-terminal" evidence="23">
    <location>
        <begin position="93"/>
        <end position="299"/>
    </location>
</feature>
<evidence type="ECO:0000259" key="22">
    <source>
        <dbReference type="Pfam" id="PF11838"/>
    </source>
</evidence>
<gene>
    <name evidence="24" type="primary">ANPEP</name>
</gene>
<dbReference type="GO" id="GO:0005737">
    <property type="term" value="C:cytoplasm"/>
    <property type="evidence" value="ECO:0007669"/>
    <property type="project" value="TreeGrafter"/>
</dbReference>
<dbReference type="Pfam" id="PF11838">
    <property type="entry name" value="ERAP1_C"/>
    <property type="match status" value="1"/>
</dbReference>
<dbReference type="PANTHER" id="PTHR11533">
    <property type="entry name" value="PROTEASE M1 ZINC METALLOPROTEASE"/>
    <property type="match status" value="1"/>
</dbReference>
<evidence type="ECO:0000256" key="11">
    <source>
        <dbReference type="ARBA" id="ARBA00022989"/>
    </source>
</evidence>
<dbReference type="InterPro" id="IPR042097">
    <property type="entry name" value="Aminopeptidase_N-like_N_sf"/>
</dbReference>
<evidence type="ECO:0000256" key="13">
    <source>
        <dbReference type="ARBA" id="ARBA00023136"/>
    </source>
</evidence>
<dbReference type="EC" id="3.4.11.-" evidence="19"/>
<dbReference type="InterPro" id="IPR050344">
    <property type="entry name" value="Peptidase_M1_aminopeptidases"/>
</dbReference>
<dbReference type="GeneTree" id="ENSGT00940000154876"/>
<proteinExistence type="inferred from homology"/>
<name>A0A673YS66_SALTR</name>
<dbReference type="GO" id="GO:0008270">
    <property type="term" value="F:zinc ion binding"/>
    <property type="evidence" value="ECO:0007669"/>
    <property type="project" value="UniProtKB-UniRule"/>
</dbReference>
<keyword evidence="5 19" id="KW-0645">Protease</keyword>
<evidence type="ECO:0000313" key="25">
    <source>
        <dbReference type="Proteomes" id="UP000472277"/>
    </source>
</evidence>
<organism evidence="24 25">
    <name type="scientific">Salmo trutta</name>
    <name type="common">Brown trout</name>
    <dbReference type="NCBI Taxonomy" id="8032"/>
    <lineage>
        <taxon>Eukaryota</taxon>
        <taxon>Metazoa</taxon>
        <taxon>Chordata</taxon>
        <taxon>Craniata</taxon>
        <taxon>Vertebrata</taxon>
        <taxon>Euteleostomi</taxon>
        <taxon>Actinopterygii</taxon>
        <taxon>Neopterygii</taxon>
        <taxon>Teleostei</taxon>
        <taxon>Protacanthopterygii</taxon>
        <taxon>Salmoniformes</taxon>
        <taxon>Salmonidae</taxon>
        <taxon>Salmoninae</taxon>
        <taxon>Salmo</taxon>
    </lineage>
</organism>
<dbReference type="PANTHER" id="PTHR11533:SF172">
    <property type="entry name" value="AMINOPEPTIDASE N"/>
    <property type="match status" value="1"/>
</dbReference>
<dbReference type="Pfam" id="PF01433">
    <property type="entry name" value="Peptidase_M1"/>
    <property type="match status" value="1"/>
</dbReference>
<keyword evidence="14" id="KW-1015">Disulfide bond</keyword>
<dbReference type="InterPro" id="IPR001930">
    <property type="entry name" value="Peptidase_M1"/>
</dbReference>